<organism evidence="2 3">
    <name type="scientific">Plasmopara halstedii</name>
    <name type="common">Downy mildew of sunflower</name>
    <dbReference type="NCBI Taxonomy" id="4781"/>
    <lineage>
        <taxon>Eukaryota</taxon>
        <taxon>Sar</taxon>
        <taxon>Stramenopiles</taxon>
        <taxon>Oomycota</taxon>
        <taxon>Peronosporomycetes</taxon>
        <taxon>Peronosporales</taxon>
        <taxon>Peronosporaceae</taxon>
        <taxon>Plasmopara</taxon>
    </lineage>
</organism>
<reference evidence="3" key="1">
    <citation type="submission" date="2014-09" db="EMBL/GenBank/DDBJ databases">
        <authorList>
            <person name="Sharma Rahul"/>
            <person name="Thines Marco"/>
        </authorList>
    </citation>
    <scope>NUCLEOTIDE SEQUENCE [LARGE SCALE GENOMIC DNA]</scope>
</reference>
<dbReference type="AlphaFoldDB" id="A0A0P1AHX5"/>
<evidence type="ECO:0000313" key="2">
    <source>
        <dbReference type="EMBL" id="CEG40382.1"/>
    </source>
</evidence>
<evidence type="ECO:0000256" key="1">
    <source>
        <dbReference type="SAM" id="Phobius"/>
    </source>
</evidence>
<protein>
    <submittedName>
        <fullName evidence="2">Uncharacterized protein</fullName>
    </submittedName>
</protein>
<proteinExistence type="predicted"/>
<name>A0A0P1AHX5_PLAHL</name>
<sequence length="78" mass="8876">MHKYLTFAGNHSCVENVKYGKSCSWCIRNDTENEECQTSAKTVKLWLLALISLSSMLTEILIFFRPGRQNDDESASTN</sequence>
<dbReference type="RefSeq" id="XP_024576751.1">
    <property type="nucleotide sequence ID" value="XM_024726034.1"/>
</dbReference>
<dbReference type="Proteomes" id="UP000054928">
    <property type="component" value="Unassembled WGS sequence"/>
</dbReference>
<keyword evidence="1" id="KW-0812">Transmembrane</keyword>
<keyword evidence="3" id="KW-1185">Reference proteome</keyword>
<evidence type="ECO:0000313" key="3">
    <source>
        <dbReference type="Proteomes" id="UP000054928"/>
    </source>
</evidence>
<dbReference type="GeneID" id="36405641"/>
<dbReference type="EMBL" id="CCYD01000482">
    <property type="protein sequence ID" value="CEG40382.1"/>
    <property type="molecule type" value="Genomic_DNA"/>
</dbReference>
<keyword evidence="1" id="KW-0472">Membrane</keyword>
<keyword evidence="1" id="KW-1133">Transmembrane helix</keyword>
<accession>A0A0P1AHX5</accession>
<feature type="transmembrane region" description="Helical" evidence="1">
    <location>
        <begin position="45"/>
        <end position="64"/>
    </location>
</feature>